<dbReference type="Proteomes" id="UP000740926">
    <property type="component" value="Unassembled WGS sequence"/>
</dbReference>
<proteinExistence type="predicted"/>
<keyword evidence="3" id="KW-1185">Reference proteome</keyword>
<name>A0A9P6XP15_9FUNG</name>
<evidence type="ECO:0000313" key="3">
    <source>
        <dbReference type="Proteomes" id="UP000740926"/>
    </source>
</evidence>
<accession>A0A9P6XP15</accession>
<feature type="compositionally biased region" description="Low complexity" evidence="1">
    <location>
        <begin position="10"/>
        <end position="22"/>
    </location>
</feature>
<dbReference type="AlphaFoldDB" id="A0A9P6XP15"/>
<organism evidence="2 3">
    <name type="scientific">Rhizopus delemar</name>
    <dbReference type="NCBI Taxonomy" id="936053"/>
    <lineage>
        <taxon>Eukaryota</taxon>
        <taxon>Fungi</taxon>
        <taxon>Fungi incertae sedis</taxon>
        <taxon>Mucoromycota</taxon>
        <taxon>Mucoromycotina</taxon>
        <taxon>Mucoromycetes</taxon>
        <taxon>Mucorales</taxon>
        <taxon>Mucorineae</taxon>
        <taxon>Rhizopodaceae</taxon>
        <taxon>Rhizopus</taxon>
    </lineage>
</organism>
<sequence length="82" mass="8488">MSVLQRKCRTGATGAARHTRATAARVASVLRWHARAGAGPAHGRAPAAAPGRRRGRHQAGRGPAGRCTARSTGRCRAVPRSG</sequence>
<comment type="caution">
    <text evidence="2">The sequence shown here is derived from an EMBL/GenBank/DDBJ whole genome shotgun (WGS) entry which is preliminary data.</text>
</comment>
<dbReference type="EMBL" id="JAANIU010014195">
    <property type="protein sequence ID" value="KAG1529735.1"/>
    <property type="molecule type" value="Genomic_DNA"/>
</dbReference>
<evidence type="ECO:0000256" key="1">
    <source>
        <dbReference type="SAM" id="MobiDB-lite"/>
    </source>
</evidence>
<feature type="compositionally biased region" description="Low complexity" evidence="1">
    <location>
        <begin position="35"/>
        <end position="50"/>
    </location>
</feature>
<reference evidence="2 3" key="1">
    <citation type="journal article" date="2020" name="Microb. Genom.">
        <title>Genetic diversity of clinical and environmental Mucorales isolates obtained from an investigation of mucormycosis cases among solid organ transplant recipients.</title>
        <authorList>
            <person name="Nguyen M.H."/>
            <person name="Kaul D."/>
            <person name="Muto C."/>
            <person name="Cheng S.J."/>
            <person name="Richter R.A."/>
            <person name="Bruno V.M."/>
            <person name="Liu G."/>
            <person name="Beyhan S."/>
            <person name="Sundermann A.J."/>
            <person name="Mounaud S."/>
            <person name="Pasculle A.W."/>
            <person name="Nierman W.C."/>
            <person name="Driscoll E."/>
            <person name="Cumbie R."/>
            <person name="Clancy C.J."/>
            <person name="Dupont C.L."/>
        </authorList>
    </citation>
    <scope>NUCLEOTIDE SEQUENCE [LARGE SCALE GENOMIC DNA]</scope>
    <source>
        <strain evidence="2 3">GL24</strain>
    </source>
</reference>
<feature type="region of interest" description="Disordered" evidence="1">
    <location>
        <begin position="35"/>
        <end position="82"/>
    </location>
</feature>
<protein>
    <submittedName>
        <fullName evidence="2">Uncharacterized protein</fullName>
    </submittedName>
</protein>
<gene>
    <name evidence="2" type="ORF">G6F50_017795</name>
</gene>
<evidence type="ECO:0000313" key="2">
    <source>
        <dbReference type="EMBL" id="KAG1529735.1"/>
    </source>
</evidence>
<feature type="region of interest" description="Disordered" evidence="1">
    <location>
        <begin position="1"/>
        <end position="22"/>
    </location>
</feature>